<dbReference type="Gene3D" id="3.30.70.2060">
    <property type="match status" value="1"/>
</dbReference>
<name>A0A8J3MAH3_9RHOB</name>
<dbReference type="AlphaFoldDB" id="A0A8J3MAH3"/>
<protein>
    <submittedName>
        <fullName evidence="1">NosL copper chaperone</fullName>
    </submittedName>
</protein>
<dbReference type="InterPro" id="IPR008719">
    <property type="entry name" value="N2O_reductase_NosL"/>
</dbReference>
<evidence type="ECO:0000313" key="2">
    <source>
        <dbReference type="Proteomes" id="UP000626220"/>
    </source>
</evidence>
<reference evidence="1" key="1">
    <citation type="journal article" date="2014" name="Int. J. Syst. Evol. Microbiol.">
        <title>Complete genome sequence of Corynebacterium casei LMG S-19264T (=DSM 44701T), isolated from a smear-ripened cheese.</title>
        <authorList>
            <consortium name="US DOE Joint Genome Institute (JGI-PGF)"/>
            <person name="Walter F."/>
            <person name="Albersmeier A."/>
            <person name="Kalinowski J."/>
            <person name="Ruckert C."/>
        </authorList>
    </citation>
    <scope>NUCLEOTIDE SEQUENCE</scope>
    <source>
        <strain evidence="1">KCTC 42650</strain>
    </source>
</reference>
<dbReference type="PROSITE" id="PS51257">
    <property type="entry name" value="PROKAR_LIPOPROTEIN"/>
    <property type="match status" value="1"/>
</dbReference>
<dbReference type="EMBL" id="BNCJ01000009">
    <property type="protein sequence ID" value="GHF57278.1"/>
    <property type="molecule type" value="Genomic_DNA"/>
</dbReference>
<reference evidence="1" key="2">
    <citation type="submission" date="2020-09" db="EMBL/GenBank/DDBJ databases">
        <authorList>
            <person name="Sun Q."/>
            <person name="Kim S."/>
        </authorList>
    </citation>
    <scope>NUCLEOTIDE SEQUENCE</scope>
    <source>
        <strain evidence="1">KCTC 42650</strain>
    </source>
</reference>
<sequence length="174" mass="18430">MKPLLILTLALGLVACREDADELPGPLAMTDEALGHYCQMYLADHPGPKAQVFVEGYAQPFWFSQVGDAAAFRADREKPAAIVVTYVSDMGRAESWGEPGIDNWIAADTAHFVIGSRVSGGMGLPEAVPFASEAAAQGWAAENGGRVVAWAEVPDDLIRSGALSANLPHQGHSK</sequence>
<proteinExistence type="predicted"/>
<accession>A0A8J3MAH3</accession>
<dbReference type="Pfam" id="PF05573">
    <property type="entry name" value="NosL"/>
    <property type="match status" value="1"/>
</dbReference>
<evidence type="ECO:0000313" key="1">
    <source>
        <dbReference type="EMBL" id="GHF57278.1"/>
    </source>
</evidence>
<dbReference type="SUPFAM" id="SSF160387">
    <property type="entry name" value="NosL/MerB-like"/>
    <property type="match status" value="1"/>
</dbReference>
<organism evidence="1 2">
    <name type="scientific">Seohaeicola zhoushanensis</name>
    <dbReference type="NCBI Taxonomy" id="1569283"/>
    <lineage>
        <taxon>Bacteria</taxon>
        <taxon>Pseudomonadati</taxon>
        <taxon>Pseudomonadota</taxon>
        <taxon>Alphaproteobacteria</taxon>
        <taxon>Rhodobacterales</taxon>
        <taxon>Roseobacteraceae</taxon>
        <taxon>Seohaeicola</taxon>
    </lineage>
</organism>
<gene>
    <name evidence="1" type="primary">nosL</name>
    <name evidence="1" type="ORF">GCM10017056_30900</name>
</gene>
<dbReference type="PANTHER" id="PTHR41247:SF1">
    <property type="entry name" value="HTH-TYPE TRANSCRIPTIONAL REPRESSOR YCNK"/>
    <property type="match status" value="1"/>
</dbReference>
<dbReference type="Gene3D" id="3.30.70.2050">
    <property type="match status" value="1"/>
</dbReference>
<dbReference type="RefSeq" id="WP_189681000.1">
    <property type="nucleotide sequence ID" value="NZ_BNCJ01000009.1"/>
</dbReference>
<keyword evidence="2" id="KW-1185">Reference proteome</keyword>
<dbReference type="PANTHER" id="PTHR41247">
    <property type="entry name" value="HTH-TYPE TRANSCRIPTIONAL REPRESSOR YCNK"/>
    <property type="match status" value="1"/>
</dbReference>
<dbReference type="Proteomes" id="UP000626220">
    <property type="component" value="Unassembled WGS sequence"/>
</dbReference>
<comment type="caution">
    <text evidence="1">The sequence shown here is derived from an EMBL/GenBank/DDBJ whole genome shotgun (WGS) entry which is preliminary data.</text>
</comment>